<dbReference type="InterPro" id="IPR018060">
    <property type="entry name" value="HTH_AraC"/>
</dbReference>
<dbReference type="Pfam" id="PF12833">
    <property type="entry name" value="HTH_18"/>
    <property type="match status" value="1"/>
</dbReference>
<dbReference type="GO" id="GO:0043565">
    <property type="term" value="F:sequence-specific DNA binding"/>
    <property type="evidence" value="ECO:0007669"/>
    <property type="project" value="InterPro"/>
</dbReference>
<organism evidence="6 7">
    <name type="scientific">Caenibius tardaugens NBRC 16725</name>
    <dbReference type="NCBI Taxonomy" id="1219035"/>
    <lineage>
        <taxon>Bacteria</taxon>
        <taxon>Pseudomonadati</taxon>
        <taxon>Pseudomonadota</taxon>
        <taxon>Alphaproteobacteria</taxon>
        <taxon>Sphingomonadales</taxon>
        <taxon>Erythrobacteraceae</taxon>
        <taxon>Caenibius</taxon>
    </lineage>
</organism>
<dbReference type="PANTHER" id="PTHR46796">
    <property type="entry name" value="HTH-TYPE TRANSCRIPTIONAL ACTIVATOR RHAS-RELATED"/>
    <property type="match status" value="1"/>
</dbReference>
<accession>U2Y768</accession>
<keyword evidence="1" id="KW-0805">Transcription regulation</keyword>
<dbReference type="OrthoDB" id="2559672at2"/>
<evidence type="ECO:0000313" key="7">
    <source>
        <dbReference type="Proteomes" id="UP000016568"/>
    </source>
</evidence>
<dbReference type="SMART" id="SM00342">
    <property type="entry name" value="HTH_ARAC"/>
    <property type="match status" value="1"/>
</dbReference>
<dbReference type="KEGG" id="ntd:EGO55_08020"/>
<dbReference type="Proteomes" id="UP000016568">
    <property type="component" value="Unassembled WGS sequence"/>
</dbReference>
<name>U2Y768_9SPHN</name>
<dbReference type="InterPro" id="IPR050204">
    <property type="entry name" value="AraC_XylS_family_regulators"/>
</dbReference>
<keyword evidence="2" id="KW-0238">DNA-binding</keyword>
<dbReference type="Gene3D" id="1.10.10.60">
    <property type="entry name" value="Homeodomain-like"/>
    <property type="match status" value="1"/>
</dbReference>
<evidence type="ECO:0000313" key="6">
    <source>
        <dbReference type="EMBL" id="GAD49041.1"/>
    </source>
</evidence>
<dbReference type="AlphaFoldDB" id="U2Y768"/>
<keyword evidence="3" id="KW-0804">Transcription</keyword>
<dbReference type="EMBL" id="BASZ01000004">
    <property type="protein sequence ID" value="GAD49041.1"/>
    <property type="molecule type" value="Genomic_DNA"/>
</dbReference>
<evidence type="ECO:0000256" key="1">
    <source>
        <dbReference type="ARBA" id="ARBA00023015"/>
    </source>
</evidence>
<dbReference type="GO" id="GO:0003700">
    <property type="term" value="F:DNA-binding transcription factor activity"/>
    <property type="evidence" value="ECO:0007669"/>
    <property type="project" value="InterPro"/>
</dbReference>
<sequence>MAARCDIDVRFFPPPPELEGCFSTFYRATFTMPGGERVRDHLQPEWANLRFFSGDAPDAKIVGGQALSRARFTATGPSALPTEFHLGTTRMWGVGLFPLGWVKFINASAEDMANTLVDGEGHDAYANFAHLPDTLFGEEPDDDAEYQRIIDCFLALNKPHPDQDRIMAVHAALVDPNLSNVSELAERSGLSQRTLERLCQRAFGFSPKRLLRRQRVMRSLAAFMLAQGRNWSASIDDHYHDQAHFVRDFRSFMTMSPREYAALDHPILTAFMPERVRIWGSPAQTLDKPKSKKGAVADSACKP</sequence>
<feature type="domain" description="HTH araC/xylS-type" evidence="5">
    <location>
        <begin position="164"/>
        <end position="263"/>
    </location>
</feature>
<comment type="caution">
    <text evidence="6">The sequence shown here is derived from an EMBL/GenBank/DDBJ whole genome shotgun (WGS) entry which is preliminary data.</text>
</comment>
<evidence type="ECO:0000259" key="5">
    <source>
        <dbReference type="PROSITE" id="PS01124"/>
    </source>
</evidence>
<evidence type="ECO:0000256" key="4">
    <source>
        <dbReference type="SAM" id="MobiDB-lite"/>
    </source>
</evidence>
<evidence type="ECO:0000256" key="2">
    <source>
        <dbReference type="ARBA" id="ARBA00023125"/>
    </source>
</evidence>
<evidence type="ECO:0000256" key="3">
    <source>
        <dbReference type="ARBA" id="ARBA00023163"/>
    </source>
</evidence>
<reference evidence="6 7" key="1">
    <citation type="submission" date="2013-09" db="EMBL/GenBank/DDBJ databases">
        <title>Whole genome shotgun sequence of Novosphingobium tardaugens NBRC 16725.</title>
        <authorList>
            <person name="Isaki S."/>
            <person name="Hosoyama A."/>
            <person name="Tsuchikane K."/>
            <person name="Katsumata H."/>
            <person name="Ando Y."/>
            <person name="Yamazaki S."/>
            <person name="Fujita N."/>
        </authorList>
    </citation>
    <scope>NUCLEOTIDE SEQUENCE [LARGE SCALE GENOMIC DNA]</scope>
    <source>
        <strain evidence="6 7">NBRC 16725</strain>
    </source>
</reference>
<keyword evidence="7" id="KW-1185">Reference proteome</keyword>
<dbReference type="PROSITE" id="PS01124">
    <property type="entry name" value="HTH_ARAC_FAMILY_2"/>
    <property type="match status" value="1"/>
</dbReference>
<proteinExistence type="predicted"/>
<dbReference type="eggNOG" id="COG2207">
    <property type="taxonomic scope" value="Bacteria"/>
</dbReference>
<feature type="region of interest" description="Disordered" evidence="4">
    <location>
        <begin position="282"/>
        <end position="303"/>
    </location>
</feature>
<protein>
    <submittedName>
        <fullName evidence="6">Putative AraC family transcriptional regulator</fullName>
    </submittedName>
</protein>
<gene>
    <name evidence="6" type="ORF">NT2_04_04540</name>
</gene>